<gene>
    <name evidence="3" type="ORF">BA70_10910</name>
</gene>
<dbReference type="InterPro" id="IPR007527">
    <property type="entry name" value="Znf_SWIM"/>
</dbReference>
<sequence length="535" mass="63808">MLQHNFNEEEVKQTAEQIKELLPATDENKQLIKKALITYRQDSVYRLKQESDTEWSAYVHDVVAAKVNLQLLLPIISRCTCPADGLCKHILAVFFSLYAQVESVTSFTENWSEKDELQRSKELIRQHFQVKRPDEQSLQSWLSFFQEEFNLWLKRTPKHQQTPQHLYYGYLSILKKHAPTSPEFKSLYAIHTSIDVWLRLHELIDLGQLDAEKDFYSMNPYVEQLMNTIFDSVDHLKTYALSFSLDPFLENTPTAVRTLLQISGPFQHERVAVFMEIWGTILNRGKWVKKETDLLKNAQQQEQTVERTIGLMHMDYLLKEDERLFQQLQLLNADMLPNVLNWLKDLTNRKDWKRLKLWYNEISYVLEEYCQLDLSYRELRGAVSDFFFYLDAYFKQTKDHHLYERYCQICMPYAFTEYSQLLYAQQRYAEWIEIHSLVGFSISELEKELIKQIAKEEPEALIPSYHREIALLLDQKNRSAYRESVKMLKKLRTLYHKTKKTAIWERYVKQLQDSTKRLRAFQEEMKKGKLIDDTP</sequence>
<reference evidence="3 4" key="1">
    <citation type="submission" date="2012-09" db="EMBL/GenBank/DDBJ databases">
        <title>Genome Sequence of Bacillus sp. DW5-4.</title>
        <authorList>
            <person name="Lai Q."/>
            <person name="Liu Y."/>
            <person name="Shao Z."/>
        </authorList>
    </citation>
    <scope>NUCLEOTIDE SEQUENCE [LARGE SCALE GENOMIC DNA]</scope>
    <source>
        <strain evidence="3 4">DW5-4</strain>
    </source>
</reference>
<name>A0A081LEF5_9BACI</name>
<feature type="domain" description="SWIM-type" evidence="2">
    <location>
        <begin position="65"/>
        <end position="98"/>
    </location>
</feature>
<keyword evidence="4" id="KW-1185">Reference proteome</keyword>
<dbReference type="eggNOG" id="COG4715">
    <property type="taxonomic scope" value="Bacteria"/>
</dbReference>
<evidence type="ECO:0000259" key="2">
    <source>
        <dbReference type="PROSITE" id="PS50966"/>
    </source>
</evidence>
<keyword evidence="1" id="KW-0862">Zinc</keyword>
<dbReference type="PROSITE" id="PS50966">
    <property type="entry name" value="ZF_SWIM"/>
    <property type="match status" value="1"/>
</dbReference>
<evidence type="ECO:0000313" key="4">
    <source>
        <dbReference type="Proteomes" id="UP000028091"/>
    </source>
</evidence>
<dbReference type="RefSeq" id="WP_034318415.1">
    <property type="nucleotide sequence ID" value="NZ_JOTP01000003.1"/>
</dbReference>
<dbReference type="Proteomes" id="UP000028091">
    <property type="component" value="Unassembled WGS sequence"/>
</dbReference>
<organism evidence="3 4">
    <name type="scientific">Bacillus zhangzhouensis</name>
    <dbReference type="NCBI Taxonomy" id="1178540"/>
    <lineage>
        <taxon>Bacteria</taxon>
        <taxon>Bacillati</taxon>
        <taxon>Bacillota</taxon>
        <taxon>Bacilli</taxon>
        <taxon>Bacillales</taxon>
        <taxon>Bacillaceae</taxon>
        <taxon>Bacillus</taxon>
    </lineage>
</organism>
<dbReference type="EMBL" id="JOTP01000003">
    <property type="protein sequence ID" value="KEP27631.1"/>
    <property type="molecule type" value="Genomic_DNA"/>
</dbReference>
<evidence type="ECO:0000313" key="3">
    <source>
        <dbReference type="EMBL" id="KEP27631.1"/>
    </source>
</evidence>
<proteinExistence type="predicted"/>
<dbReference type="GO" id="GO:0008270">
    <property type="term" value="F:zinc ion binding"/>
    <property type="evidence" value="ECO:0007669"/>
    <property type="project" value="UniProtKB-KW"/>
</dbReference>
<evidence type="ECO:0000256" key="1">
    <source>
        <dbReference type="PROSITE-ProRule" id="PRU00325"/>
    </source>
</evidence>
<protein>
    <recommendedName>
        <fullName evidence="2">SWIM-type domain-containing protein</fullName>
    </recommendedName>
</protein>
<accession>A0A081LEF5</accession>
<dbReference type="AlphaFoldDB" id="A0A081LEF5"/>
<dbReference type="Pfam" id="PF04434">
    <property type="entry name" value="SWIM"/>
    <property type="match status" value="1"/>
</dbReference>
<keyword evidence="1" id="KW-0863">Zinc-finger</keyword>
<keyword evidence="1" id="KW-0479">Metal-binding</keyword>
<dbReference type="OrthoDB" id="7593573at2"/>
<comment type="caution">
    <text evidence="3">The sequence shown here is derived from an EMBL/GenBank/DDBJ whole genome shotgun (WGS) entry which is preliminary data.</text>
</comment>